<evidence type="ECO:0000256" key="3">
    <source>
        <dbReference type="ARBA" id="ARBA00022679"/>
    </source>
</evidence>
<dbReference type="SUPFAM" id="SSF158472">
    <property type="entry name" value="HAMP domain-like"/>
    <property type="match status" value="1"/>
</dbReference>
<keyword evidence="5" id="KW-0472">Membrane</keyword>
<dbReference type="GO" id="GO:0016301">
    <property type="term" value="F:kinase activity"/>
    <property type="evidence" value="ECO:0007669"/>
    <property type="project" value="UniProtKB-KW"/>
</dbReference>
<dbReference type="InterPro" id="IPR036890">
    <property type="entry name" value="HATPase_C_sf"/>
</dbReference>
<keyword evidence="2" id="KW-0597">Phosphoprotein</keyword>
<dbReference type="EMBL" id="JAHQCX010000012">
    <property type="protein sequence ID" value="MBU9727577.1"/>
    <property type="molecule type" value="Genomic_DNA"/>
</dbReference>
<dbReference type="Pfam" id="PF02518">
    <property type="entry name" value="HATPase_c"/>
    <property type="match status" value="1"/>
</dbReference>
<dbReference type="InterPro" id="IPR003594">
    <property type="entry name" value="HATPase_dom"/>
</dbReference>
<evidence type="ECO:0000256" key="4">
    <source>
        <dbReference type="ARBA" id="ARBA00022777"/>
    </source>
</evidence>
<reference evidence="7 8" key="1">
    <citation type="submission" date="2021-06" db="EMBL/GenBank/DDBJ databases">
        <title>Description of novel taxa of the family Lachnospiraceae.</title>
        <authorList>
            <person name="Chaplin A.V."/>
            <person name="Sokolova S.R."/>
            <person name="Pikina A.P."/>
            <person name="Korzhanova M."/>
            <person name="Belova V."/>
            <person name="Korostin D."/>
            <person name="Efimov B.A."/>
        </authorList>
    </citation>
    <scope>NUCLEOTIDE SEQUENCE [LARGE SCALE GENOMIC DNA]</scope>
    <source>
        <strain evidence="7 8">ASD4241</strain>
    </source>
</reference>
<dbReference type="Gene3D" id="3.30.565.10">
    <property type="entry name" value="Histidine kinase-like ATPase, C-terminal domain"/>
    <property type="match status" value="1"/>
</dbReference>
<dbReference type="Proteomes" id="UP001314681">
    <property type="component" value="Unassembled WGS sequence"/>
</dbReference>
<evidence type="ECO:0000256" key="1">
    <source>
        <dbReference type="ARBA" id="ARBA00004370"/>
    </source>
</evidence>
<comment type="caution">
    <text evidence="7">The sequence shown here is derived from an EMBL/GenBank/DDBJ whole genome shotgun (WGS) entry which is preliminary data.</text>
</comment>
<dbReference type="Gene3D" id="6.10.340.10">
    <property type="match status" value="1"/>
</dbReference>
<evidence type="ECO:0000313" key="8">
    <source>
        <dbReference type="Proteomes" id="UP001314681"/>
    </source>
</evidence>
<sequence length="594" mass="68101">MKKRLKTFLYSMSFQKRLLLLSILLLIIPTSIMSVLLFINIRDSTFEITNNASQQTLAMIKENFSKVIDNSTLSLQFILSDKSLKTTVMSYNKNETPDIRVLSDSEKVLRNLQLINSVRSLQIFVFPSHGDETLTTETSEAVLITNILKEKSEHILQERILNSRELITLTPADSQIERNYLVLSSIMYDFTATDHIGVAFILIDVEQLCRMYFSSVNTETIYSLLSADGDVLYSSQDSDLTYEGLDFHKPIDGLQLNSNKKIYLLNTHELEFGDLIIAQATPYHIVTQKLREQILDSALILFIPLALFIWILLIMIRQITNPLIKLTHLMDTYRAGNREVYFHTQYNDEIALLGNTFNQMVKTQNELMNQIKIEEHEKNELQLEVLMSQINPHFLLNTINSMQVLANLNGVESISQMAGSLCHLLDFSLYTKEEIITLSDELSIVEDYVKIQQFRFGADVKFIYQIAPETTQLQVPKMIIQPLVENSLEHAFDWNDKEKQITIRSQLYEDTFTISVSDSGNRFSHEKFQAILHDQSQKGKFNGIGLRNVHERIKLNFGSPYGLTYDSLSECTTININLPPVRNQASADLGAMYD</sequence>
<dbReference type="Pfam" id="PF00672">
    <property type="entry name" value="HAMP"/>
    <property type="match status" value="1"/>
</dbReference>
<dbReference type="PANTHER" id="PTHR34220:SF7">
    <property type="entry name" value="SENSOR HISTIDINE KINASE YPDA"/>
    <property type="match status" value="1"/>
</dbReference>
<dbReference type="InterPro" id="IPR003660">
    <property type="entry name" value="HAMP_dom"/>
</dbReference>
<dbReference type="SUPFAM" id="SSF55874">
    <property type="entry name" value="ATPase domain of HSP90 chaperone/DNA topoisomerase II/histidine kinase"/>
    <property type="match status" value="1"/>
</dbReference>
<keyword evidence="4 7" id="KW-0418">Kinase</keyword>
<keyword evidence="8" id="KW-1185">Reference proteome</keyword>
<gene>
    <name evidence="7" type="ORF">KTH90_16310</name>
</gene>
<organism evidence="7 8">
    <name type="scientific">Diplocloster modestus</name>
    <dbReference type="NCBI Taxonomy" id="2850322"/>
    <lineage>
        <taxon>Bacteria</taxon>
        <taxon>Bacillati</taxon>
        <taxon>Bacillota</taxon>
        <taxon>Clostridia</taxon>
        <taxon>Lachnospirales</taxon>
        <taxon>Lachnospiraceae</taxon>
        <taxon>Diplocloster</taxon>
    </lineage>
</organism>
<name>A0ABS6KAP6_9FIRM</name>
<evidence type="ECO:0000256" key="5">
    <source>
        <dbReference type="SAM" id="Phobius"/>
    </source>
</evidence>
<protein>
    <submittedName>
        <fullName evidence="7">Histidine kinase</fullName>
    </submittedName>
</protein>
<dbReference type="CDD" id="cd06225">
    <property type="entry name" value="HAMP"/>
    <property type="match status" value="1"/>
</dbReference>
<evidence type="ECO:0000259" key="6">
    <source>
        <dbReference type="PROSITE" id="PS50885"/>
    </source>
</evidence>
<accession>A0ABS6KAP6</accession>
<evidence type="ECO:0000256" key="2">
    <source>
        <dbReference type="ARBA" id="ARBA00022553"/>
    </source>
</evidence>
<dbReference type="SMART" id="SM00387">
    <property type="entry name" value="HATPase_c"/>
    <property type="match status" value="1"/>
</dbReference>
<feature type="transmembrane region" description="Helical" evidence="5">
    <location>
        <begin position="298"/>
        <end position="316"/>
    </location>
</feature>
<dbReference type="PROSITE" id="PS50885">
    <property type="entry name" value="HAMP"/>
    <property type="match status" value="1"/>
</dbReference>
<evidence type="ECO:0000313" key="7">
    <source>
        <dbReference type="EMBL" id="MBU9727577.1"/>
    </source>
</evidence>
<keyword evidence="3" id="KW-0808">Transferase</keyword>
<dbReference type="InterPro" id="IPR050640">
    <property type="entry name" value="Bact_2-comp_sensor_kinase"/>
</dbReference>
<dbReference type="InterPro" id="IPR010559">
    <property type="entry name" value="Sig_transdc_His_kin_internal"/>
</dbReference>
<dbReference type="SMART" id="SM00304">
    <property type="entry name" value="HAMP"/>
    <property type="match status" value="1"/>
</dbReference>
<keyword evidence="5" id="KW-0812">Transmembrane</keyword>
<keyword evidence="5" id="KW-1133">Transmembrane helix</keyword>
<dbReference type="PANTHER" id="PTHR34220">
    <property type="entry name" value="SENSOR HISTIDINE KINASE YPDA"/>
    <property type="match status" value="1"/>
</dbReference>
<dbReference type="RefSeq" id="WP_158351367.1">
    <property type="nucleotide sequence ID" value="NZ_JAHQCX010000012.1"/>
</dbReference>
<feature type="domain" description="HAMP" evidence="6">
    <location>
        <begin position="317"/>
        <end position="369"/>
    </location>
</feature>
<dbReference type="Pfam" id="PF06580">
    <property type="entry name" value="His_kinase"/>
    <property type="match status" value="1"/>
</dbReference>
<proteinExistence type="predicted"/>
<comment type="subcellular location">
    <subcellularLocation>
        <location evidence="1">Membrane</location>
    </subcellularLocation>
</comment>